<comment type="caution">
    <text evidence="1">The sequence shown here is derived from an EMBL/GenBank/DDBJ whole genome shotgun (WGS) entry which is preliminary data.</text>
</comment>
<name>E6Q3W6_9ZZZZ</name>
<protein>
    <submittedName>
        <fullName evidence="1">Uncharacterized protein</fullName>
    </submittedName>
</protein>
<dbReference type="EMBL" id="CABO01000028">
    <property type="protein sequence ID" value="CBI01925.1"/>
    <property type="molecule type" value="Genomic_DNA"/>
</dbReference>
<proteinExistence type="predicted"/>
<gene>
    <name evidence="1" type="ORF">CARN4_2120</name>
</gene>
<evidence type="ECO:0000313" key="1">
    <source>
        <dbReference type="EMBL" id="CBI01925.1"/>
    </source>
</evidence>
<sequence length="369" mass="40326">MDRSGSAPSGWGVLALAIALVLPEAARAAQCSPAPSSARLTPAVRSLVDGINARGLERFARAGAFGARDERSGSPVLDWYFDTIESGSALATRPVGTRAFLTGLSRAGIDLSGRMWADPAESKYSAEDATGLARHFCVPTTWGKLAATQRAFQRWREAHVPKLRDLLEIDGDLSILFVAGITSALPHIPTQYAQKLPFYSRGGVRGARIEGRTAKTALYLFWGKRDALASFRKTLDLQRWKSVRKEFHPTLIALSNVRYERAYDFSRRARGGMFLGATAMPQEPHENGIAGSGFLQIGQRNAMFSVGEGVAGTLKPNCFPMKPKRIFCPRMDWITYALPSGKHRLSAVVPMIYIVIEPRTGAILFIDAT</sequence>
<dbReference type="AlphaFoldDB" id="E6Q3W6"/>
<accession>E6Q3W6</accession>
<reference evidence="1" key="1">
    <citation type="submission" date="2009-10" db="EMBL/GenBank/DDBJ databases">
        <title>Diversity of trophic interactions inside an arsenic-rich microbial ecosystem.</title>
        <authorList>
            <person name="Bertin P.N."/>
            <person name="Heinrich-Salmeron A."/>
            <person name="Pelletier E."/>
            <person name="Goulhen-Chollet F."/>
            <person name="Arsene-Ploetze F."/>
            <person name="Gallien S."/>
            <person name="Calteau A."/>
            <person name="Vallenet D."/>
            <person name="Casiot C."/>
            <person name="Chane-Woon-Ming B."/>
            <person name="Giloteaux L."/>
            <person name="Barakat M."/>
            <person name="Bonnefoy V."/>
            <person name="Bruneel O."/>
            <person name="Chandler M."/>
            <person name="Cleiss J."/>
            <person name="Duran R."/>
            <person name="Elbaz-Poulichet F."/>
            <person name="Fonknechten N."/>
            <person name="Lauga B."/>
            <person name="Mornico D."/>
            <person name="Ortet P."/>
            <person name="Schaeffer C."/>
            <person name="Siguier P."/>
            <person name="Alexander Thil Smith A."/>
            <person name="Van Dorsselaer A."/>
            <person name="Weissenbach J."/>
            <person name="Medigue C."/>
            <person name="Le Paslier D."/>
        </authorList>
    </citation>
    <scope>NUCLEOTIDE SEQUENCE</scope>
</reference>
<organism evidence="1">
    <name type="scientific">mine drainage metagenome</name>
    <dbReference type="NCBI Taxonomy" id="410659"/>
    <lineage>
        <taxon>unclassified sequences</taxon>
        <taxon>metagenomes</taxon>
        <taxon>ecological metagenomes</taxon>
    </lineage>
</organism>